<evidence type="ECO:0000256" key="1">
    <source>
        <dbReference type="SAM" id="MobiDB-lite"/>
    </source>
</evidence>
<sequence length="385" mass="42132">MKDVGVIEGLDVALLPGEYVIYKTSRIRVDGKRLKNPSVAVTNKRVLIGSRAAYGTVFYEKICSVKMEHILRGSAVHMALAGHETEKGYTIITTKAKALSLFSILSNMVAYTNDLRNYGASVPQNAHQDQQKPGESTAANSTARIMDLNTVYGMHKDMVAFADTIKAVEQKAEVNGVGFEKAFGYLNGGQLKNVYDNTLKGMRNIIRTERYQDSRTLIAVESKDIPKAPDAEKAASAQDARAESQQPAINYTQTEVRQNAVFGFGIIPEMTRPKLGNWGISTDKYEIGGTPALAPQVPISKGVDYIASNVVEGAASLKYGASKLFGAMKGMLFEVRGKREFEFLEPKELLKSHGNTGSRISAGNVDDALLVFKVRKISQKFRHGK</sequence>
<reference evidence="2 3" key="1">
    <citation type="journal article" date="2009" name="Genome Biol.">
        <title>Community-wide analysis of microbial genome sequence signatures.</title>
        <authorList>
            <person name="Dick G.J."/>
            <person name="Andersson A.F."/>
            <person name="Baker B.J."/>
            <person name="Simmons S.L."/>
            <person name="Thomas B.C."/>
            <person name="Yelton A.P."/>
            <person name="Banfield J.F."/>
        </authorList>
    </citation>
    <scope>NUCLEOTIDE SEQUENCE [LARGE SCALE GENOMIC DNA]</scope>
    <source>
        <strain evidence="2">ARMAN-2</strain>
    </source>
</reference>
<dbReference type="Proteomes" id="UP000332487">
    <property type="component" value="Unassembled WGS sequence"/>
</dbReference>
<keyword evidence="3" id="KW-1185">Reference proteome</keyword>
<name>C7DGT3_MICA2</name>
<dbReference type="AlphaFoldDB" id="C7DGT3"/>
<reference evidence="2 3" key="2">
    <citation type="journal article" date="2010" name="Proc. Natl. Acad. Sci. U.S.A.">
        <title>Enigmatic, ultrasmall, uncultivated Archaea.</title>
        <authorList>
            <person name="Baker B.J."/>
            <person name="Comolli L.R."/>
            <person name="Dick G.J."/>
            <person name="Hauser L.J."/>
            <person name="Hyatt D."/>
            <person name="Dill B.D."/>
            <person name="Land M.L."/>
            <person name="Verberkmoes N.C."/>
            <person name="Hettich R.L."/>
            <person name="Banfield J.F."/>
        </authorList>
    </citation>
    <scope>NUCLEOTIDE SEQUENCE [LARGE SCALE GENOMIC DNA]</scope>
    <source>
        <strain evidence="2">ARMAN-2</strain>
    </source>
</reference>
<gene>
    <name evidence="2" type="ORF">UNLARM2_0283</name>
</gene>
<accession>C7DGT3</accession>
<evidence type="ECO:0000313" key="3">
    <source>
        <dbReference type="Proteomes" id="UP000332487"/>
    </source>
</evidence>
<dbReference type="EMBL" id="GG697239">
    <property type="protein sequence ID" value="EET90254.1"/>
    <property type="molecule type" value="Genomic_DNA"/>
</dbReference>
<proteinExistence type="predicted"/>
<evidence type="ECO:0000313" key="2">
    <source>
        <dbReference type="EMBL" id="EET90254.1"/>
    </source>
</evidence>
<protein>
    <submittedName>
        <fullName evidence="2">Uncharacterized protein</fullName>
    </submittedName>
</protein>
<feature type="region of interest" description="Disordered" evidence="1">
    <location>
        <begin position="228"/>
        <end position="247"/>
    </location>
</feature>
<organism evidence="2 3">
    <name type="scientific">Candidatus Micrarchaeum acidiphilum ARMAN-2</name>
    <dbReference type="NCBI Taxonomy" id="425595"/>
    <lineage>
        <taxon>Archaea</taxon>
        <taxon>Candidatus Micrarchaeota</taxon>
        <taxon>Candidatus Micrarchaeia</taxon>
        <taxon>Candidatus Micrarchaeales</taxon>
        <taxon>Candidatus Micrarchaeaceae</taxon>
        <taxon>Candidatus Micrarchaeum</taxon>
    </lineage>
</organism>